<gene>
    <name evidence="2" type="ORF">ENP47_06270</name>
</gene>
<dbReference type="PANTHER" id="PTHR11895">
    <property type="entry name" value="TRANSAMIDASE"/>
    <property type="match status" value="1"/>
</dbReference>
<proteinExistence type="inferred from homology"/>
<comment type="caution">
    <text evidence="2">The sequence shown here is derived from an EMBL/GenBank/DDBJ whole genome shotgun (WGS) entry which is preliminary data.</text>
</comment>
<dbReference type="InterPro" id="IPR000120">
    <property type="entry name" value="Amidase"/>
</dbReference>
<accession>A0A7C1G0G4</accession>
<evidence type="ECO:0000313" key="2">
    <source>
        <dbReference type="EMBL" id="HEF65182.1"/>
    </source>
</evidence>
<sequence length="468" mass="49671">MTQDELAHRSLRELAVLLRRRETSPVELAELALRRLERIGKRLNAVVTLTAERALDEARRAEAELAAGIDRGPLHGIPYGAKDLLAAAGYPTTWGAAPLRQQHFPEDATAIARLREAGAVLVAKLATVELAGGMGYEQPNASFTGPGINPWNMDAWSGGSSTGPAAAVAADLVPFALGTETWGSIIVPASYCGVTGLRPTYGRVSRFGAMTLSWTLDKIGPLARSADDCALVLAAVAGPDPRDPATIPQPWSDAPVSEQKQGFRIGVLETGLEFAQPEVVANFRAALAVLSEFATLEPIALPDRPYGEVIRIVLTAEAASAFEELVASGATRTLTAPEDRVGGIAGLTIPAVDYLRAQRIRRQLREELASLLAPYDAIVAPSTLVVASPLTSRFDEYAGPARRTPLSAASNLAGLPAISVPNGFGERGLPTGMQFVGRAGDESTLLALARSYQARTDWHRHRPPLAFS</sequence>
<comment type="similarity">
    <text evidence="1">Belongs to the amidase family.</text>
</comment>
<dbReference type="GO" id="GO:0003824">
    <property type="term" value="F:catalytic activity"/>
    <property type="evidence" value="ECO:0007669"/>
    <property type="project" value="InterPro"/>
</dbReference>
<dbReference type="PANTHER" id="PTHR11895:SF7">
    <property type="entry name" value="GLUTAMYL-TRNA(GLN) AMIDOTRANSFERASE SUBUNIT A, MITOCHONDRIAL"/>
    <property type="match status" value="1"/>
</dbReference>
<dbReference type="AlphaFoldDB" id="A0A7C1G0G4"/>
<organism evidence="2">
    <name type="scientific">Thermomicrobium roseum</name>
    <dbReference type="NCBI Taxonomy" id="500"/>
    <lineage>
        <taxon>Bacteria</taxon>
        <taxon>Pseudomonadati</taxon>
        <taxon>Thermomicrobiota</taxon>
        <taxon>Thermomicrobia</taxon>
        <taxon>Thermomicrobiales</taxon>
        <taxon>Thermomicrobiaceae</taxon>
        <taxon>Thermomicrobium</taxon>
    </lineage>
</organism>
<dbReference type="SUPFAM" id="SSF75304">
    <property type="entry name" value="Amidase signature (AS) enzymes"/>
    <property type="match status" value="1"/>
</dbReference>
<protein>
    <submittedName>
        <fullName evidence="2">Amidase</fullName>
    </submittedName>
</protein>
<dbReference type="Pfam" id="PF01425">
    <property type="entry name" value="Amidase"/>
    <property type="match status" value="1"/>
</dbReference>
<dbReference type="InterPro" id="IPR023631">
    <property type="entry name" value="Amidase_dom"/>
</dbReference>
<name>A0A7C1G0G4_THERO</name>
<dbReference type="Gene3D" id="3.90.1300.10">
    <property type="entry name" value="Amidase signature (AS) domain"/>
    <property type="match status" value="1"/>
</dbReference>
<dbReference type="InterPro" id="IPR036928">
    <property type="entry name" value="AS_sf"/>
</dbReference>
<dbReference type="EMBL" id="DSJL01000011">
    <property type="protein sequence ID" value="HEF65182.1"/>
    <property type="molecule type" value="Genomic_DNA"/>
</dbReference>
<evidence type="ECO:0000256" key="1">
    <source>
        <dbReference type="ARBA" id="ARBA00009199"/>
    </source>
</evidence>
<reference evidence="2" key="1">
    <citation type="journal article" date="2020" name="mSystems">
        <title>Genome- and Community-Level Interaction Insights into Carbon Utilization and Element Cycling Functions of Hydrothermarchaeota in Hydrothermal Sediment.</title>
        <authorList>
            <person name="Zhou Z."/>
            <person name="Liu Y."/>
            <person name="Xu W."/>
            <person name="Pan J."/>
            <person name="Luo Z.H."/>
            <person name="Li M."/>
        </authorList>
    </citation>
    <scope>NUCLEOTIDE SEQUENCE [LARGE SCALE GENOMIC DNA]</scope>
    <source>
        <strain evidence="2">SpSt-222</strain>
    </source>
</reference>